<evidence type="ECO:0000313" key="2">
    <source>
        <dbReference type="Proteomes" id="UP000271889"/>
    </source>
</evidence>
<reference evidence="1 2" key="1">
    <citation type="submission" date="2018-11" db="EMBL/GenBank/DDBJ databases">
        <authorList>
            <consortium name="Pathogen Informatics"/>
        </authorList>
    </citation>
    <scope>NUCLEOTIDE SEQUENCE [LARGE SCALE GENOMIC DNA]</scope>
</reference>
<dbReference type="EMBL" id="UYRV01028847">
    <property type="protein sequence ID" value="VDK82854.1"/>
    <property type="molecule type" value="Genomic_DNA"/>
</dbReference>
<accession>A0A3P6UX55</accession>
<protein>
    <submittedName>
        <fullName evidence="1">Uncharacterized protein</fullName>
    </submittedName>
</protein>
<gene>
    <name evidence="1" type="ORF">CGOC_LOCUS8033</name>
</gene>
<dbReference type="Proteomes" id="UP000271889">
    <property type="component" value="Unassembled WGS sequence"/>
</dbReference>
<sequence>MCYNSVAVDDEMEEAALVGIVNVLFEVPNGWVYFLRTVVFELAVLRGVIVVSTIAVCGDGVVRVTDNVCDVVVGGTIWADDVV</sequence>
<keyword evidence="2" id="KW-1185">Reference proteome</keyword>
<dbReference type="AlphaFoldDB" id="A0A3P6UX55"/>
<organism evidence="1 2">
    <name type="scientific">Cylicostephanus goldi</name>
    <name type="common">Nematode worm</name>
    <dbReference type="NCBI Taxonomy" id="71465"/>
    <lineage>
        <taxon>Eukaryota</taxon>
        <taxon>Metazoa</taxon>
        <taxon>Ecdysozoa</taxon>
        <taxon>Nematoda</taxon>
        <taxon>Chromadorea</taxon>
        <taxon>Rhabditida</taxon>
        <taxon>Rhabditina</taxon>
        <taxon>Rhabditomorpha</taxon>
        <taxon>Strongyloidea</taxon>
        <taxon>Strongylidae</taxon>
        <taxon>Cylicostephanus</taxon>
    </lineage>
</organism>
<name>A0A3P6UX55_CYLGO</name>
<proteinExistence type="predicted"/>
<evidence type="ECO:0000313" key="1">
    <source>
        <dbReference type="EMBL" id="VDK82854.1"/>
    </source>
</evidence>